<dbReference type="RefSeq" id="WP_322465100.1">
    <property type="nucleotide sequence ID" value="NZ_JAXOJX010000010.1"/>
</dbReference>
<proteinExistence type="predicted"/>
<sequence>MSIKGHYTAAQSKVNLQFSASLANTTGQPASKAVLPLQRPITLTERSACINPAKLASPATSGCEQTITVSLFFDGTGNNLDADITTYELSNVAKLYLAHIESDSTQGLHRLYIPGIGTYFEEIGDPGGTPEGMGFGAWGQHRIDWAISQFDKIISEAAAIAMNPRNKVNSINVAAFGFSRGATLARAFARELQKKCSKTSEGWKLIKYQYPMNFYFLGLWDTVASVGLPLSGNTTSNAQAFKIVDTSIAMKQRNQGNNGVKSLAFKPYGADPAPGPYDGHSTWAHPLDIPSMVKKCVHMIAAHETRNSFPLDSCRRNNTYPPNTEEMVYPGVHSDVGGGYRPGEGARSLKPGQLLSLLPLRAMHRLAYFHGVPLYSLQEISYGETAHAFGTDIHSQKEFSKTVSLWQHYMEHINLTQMDLGHQINAHMRLYYEWRFYKIHQNRDARARRADTNDQAELKLLEQQWKHEKGDLQKQMNAAKKEADEAQSNFMRAQERLSAAKSDNRRLGISIKPSLISYADSAKDISDAAKDKYLRLKARHDTLPDSDGSLARNLDIYDDQLMADVKIIRSTLVNNPLLPIRPHYRNLLDAFEAEFVHNKGLRDPKLIEFFDTYVHDSLAAFAKDATLPSDPRVIYIGDDVKSQHASAIPDGPHTNNA</sequence>
<protein>
    <submittedName>
        <fullName evidence="3">DUF2235 domain-containing protein</fullName>
    </submittedName>
</protein>
<organism evidence="3 4">
    <name type="scientific">Azohydromonas lata</name>
    <dbReference type="NCBI Taxonomy" id="45677"/>
    <lineage>
        <taxon>Bacteria</taxon>
        <taxon>Pseudomonadati</taxon>
        <taxon>Pseudomonadota</taxon>
        <taxon>Betaproteobacteria</taxon>
        <taxon>Burkholderiales</taxon>
        <taxon>Sphaerotilaceae</taxon>
        <taxon>Azohydromonas</taxon>
    </lineage>
</organism>
<dbReference type="InterPro" id="IPR018712">
    <property type="entry name" value="Tle1-like_cat"/>
</dbReference>
<evidence type="ECO:0000313" key="4">
    <source>
        <dbReference type="Proteomes" id="UP001293718"/>
    </source>
</evidence>
<evidence type="ECO:0000259" key="2">
    <source>
        <dbReference type="Pfam" id="PF09994"/>
    </source>
</evidence>
<dbReference type="Pfam" id="PF09994">
    <property type="entry name" value="T6SS_Tle1-like_cat"/>
    <property type="match status" value="2"/>
</dbReference>
<keyword evidence="4" id="KW-1185">Reference proteome</keyword>
<feature type="coiled-coil region" evidence="1">
    <location>
        <begin position="462"/>
        <end position="503"/>
    </location>
</feature>
<name>A0ABU5ICC0_9BURK</name>
<accession>A0ABU5ICC0</accession>
<gene>
    <name evidence="3" type="ORF">SM757_08380</name>
</gene>
<dbReference type="EMBL" id="JAXOJX010000010">
    <property type="protein sequence ID" value="MDZ5456592.1"/>
    <property type="molecule type" value="Genomic_DNA"/>
</dbReference>
<dbReference type="PANTHER" id="PTHR33840">
    <property type="match status" value="1"/>
</dbReference>
<reference evidence="3 4" key="1">
    <citation type="submission" date="2023-11" db="EMBL/GenBank/DDBJ databases">
        <title>Draft genome of Azohydromonas lata strain H1 (DSM1123), a polyhydroxyalkanoate producer.</title>
        <authorList>
            <person name="Traversa D."/>
            <person name="D'Addabbo P."/>
            <person name="Pazzani C."/>
            <person name="Manzari C."/>
            <person name="Chiara M."/>
            <person name="Scrascia M."/>
        </authorList>
    </citation>
    <scope>NUCLEOTIDE SEQUENCE [LARGE SCALE GENOMIC DNA]</scope>
    <source>
        <strain evidence="3 4">H1</strain>
    </source>
</reference>
<keyword evidence="1" id="KW-0175">Coiled coil</keyword>
<evidence type="ECO:0000313" key="3">
    <source>
        <dbReference type="EMBL" id="MDZ5456592.1"/>
    </source>
</evidence>
<feature type="domain" description="T6SS Phospholipase effector Tle1-like catalytic" evidence="2">
    <location>
        <begin position="71"/>
        <end position="192"/>
    </location>
</feature>
<dbReference type="Proteomes" id="UP001293718">
    <property type="component" value="Unassembled WGS sequence"/>
</dbReference>
<evidence type="ECO:0000256" key="1">
    <source>
        <dbReference type="SAM" id="Coils"/>
    </source>
</evidence>
<dbReference type="PANTHER" id="PTHR33840:SF1">
    <property type="entry name" value="TLE1 PHOSPHOLIPASE DOMAIN-CONTAINING PROTEIN"/>
    <property type="match status" value="1"/>
</dbReference>
<feature type="domain" description="T6SS Phospholipase effector Tle1-like catalytic" evidence="2">
    <location>
        <begin position="208"/>
        <end position="363"/>
    </location>
</feature>
<comment type="caution">
    <text evidence="3">The sequence shown here is derived from an EMBL/GenBank/DDBJ whole genome shotgun (WGS) entry which is preliminary data.</text>
</comment>